<dbReference type="Proteomes" id="UP000515377">
    <property type="component" value="Plasmid unnamed1"/>
</dbReference>
<evidence type="ECO:0000313" key="2">
    <source>
        <dbReference type="EMBL" id="QHD69113.1"/>
    </source>
</evidence>
<reference evidence="3 5" key="2">
    <citation type="submission" date="2020-07" db="EMBL/GenBank/DDBJ databases">
        <title>Whole genome sequence of Sphingobium yanoikuyae A3.</title>
        <authorList>
            <person name="Han S.-S."/>
        </authorList>
    </citation>
    <scope>NUCLEOTIDE SEQUENCE [LARGE SCALE GENOMIC DNA]</scope>
    <source>
        <strain evidence="3 5">A3</strain>
        <plasmid evidence="3 5">unnamed1</plasmid>
    </source>
</reference>
<geneLocation type="plasmid" evidence="3 5">
    <name>unnamed1</name>
</geneLocation>
<dbReference type="Proteomes" id="UP000464086">
    <property type="component" value="Chromosome"/>
</dbReference>
<protein>
    <recommendedName>
        <fullName evidence="1">Swt1-like HEPN domain-containing protein</fullName>
    </recommendedName>
</protein>
<dbReference type="RefSeq" id="WP_069336925.1">
    <property type="nucleotide sequence ID" value="NZ_CALUBW010000077.1"/>
</dbReference>
<keyword evidence="3" id="KW-0614">Plasmid</keyword>
<evidence type="ECO:0000313" key="3">
    <source>
        <dbReference type="EMBL" id="QNG49342.1"/>
    </source>
</evidence>
<evidence type="ECO:0000259" key="1">
    <source>
        <dbReference type="Pfam" id="PF18731"/>
    </source>
</evidence>
<proteinExistence type="predicted"/>
<evidence type="ECO:0000313" key="4">
    <source>
        <dbReference type="Proteomes" id="UP000464086"/>
    </source>
</evidence>
<dbReference type="InterPro" id="IPR041650">
    <property type="entry name" value="HEPN_Swt1"/>
</dbReference>
<evidence type="ECO:0000313" key="5">
    <source>
        <dbReference type="Proteomes" id="UP000515377"/>
    </source>
</evidence>
<feature type="domain" description="Swt1-like HEPN" evidence="1">
    <location>
        <begin position="353"/>
        <end position="468"/>
    </location>
</feature>
<gene>
    <name evidence="2" type="ORF">GS397_20015</name>
    <name evidence="3" type="ORF">H3V42_31200</name>
</gene>
<dbReference type="EMBL" id="CP047218">
    <property type="protein sequence ID" value="QHD69113.1"/>
    <property type="molecule type" value="Genomic_DNA"/>
</dbReference>
<name>A0A6P1GLJ0_SPHYA</name>
<organism evidence="2 4">
    <name type="scientific">Sphingobium yanoikuyae</name>
    <name type="common">Sphingomonas yanoikuyae</name>
    <dbReference type="NCBI Taxonomy" id="13690"/>
    <lineage>
        <taxon>Bacteria</taxon>
        <taxon>Pseudomonadati</taxon>
        <taxon>Pseudomonadota</taxon>
        <taxon>Alphaproteobacteria</taxon>
        <taxon>Sphingomonadales</taxon>
        <taxon>Sphingomonadaceae</taxon>
        <taxon>Sphingobium</taxon>
    </lineage>
</organism>
<accession>A0A6P1GLJ0</accession>
<dbReference type="EMBL" id="CP060123">
    <property type="protein sequence ID" value="QNG49342.1"/>
    <property type="molecule type" value="Genomic_DNA"/>
</dbReference>
<sequence>MNFDDDPIRKAMRDLNGTSDIIRAATQAGRNADVLARALKGQRRLDEMLKLRPTIFEEMAANHKRITDMLERRPNIIEEMARRQSEFDKFVSSGGYAQATGRLSAFQEALASVERLDKLLPKADVYQRMLGARPLIPDTVADALARGGALAPMLERLGTAAALDRSIVEQLAGVEEFIAGTNAARLSRAALSSNFPDLVPELRFPTAAEIAAVDLAGVAGVGDPAGEWARATAAQMAGIETPWVRDDQPELSIEGYAAFKGMTEIVARTSPAAPRATQLVRAELGDYRREDQGDEAVDDAMLASGLRIARGFDMRLASLPMALVGNIFVPFGMVPEAPPEADPDELDAVISLMFRQLERRLRAFIDRSMKAGVGEKWIRQRVHKNIREEWERRRQADVDAQRAPGELFDYADFGDYRGIIERGENWRDVFQPFFKVKTSIGETLGRLSVIRNPVAHVRPLTVEDLLVLRVEGNRLYRWMGEPVP</sequence>
<dbReference type="Pfam" id="PF18731">
    <property type="entry name" value="HEPN_Swt1"/>
    <property type="match status" value="1"/>
</dbReference>
<reference evidence="2 4" key="1">
    <citation type="submission" date="2019-12" db="EMBL/GenBank/DDBJ databases">
        <title>Functional and genomic insights into the Sphingobium yanoikuyae YC-JY1, a bacterium efficiently degrading bisphenol A.</title>
        <authorList>
            <person name="Jia Y."/>
            <person name="Li X."/>
            <person name="Wang J."/>
            <person name="Eltoukhy A."/>
            <person name="Lamraoui I."/>
            <person name="Yan Y."/>
        </authorList>
    </citation>
    <scope>NUCLEOTIDE SEQUENCE [LARGE SCALE GENOMIC DNA]</scope>
    <source>
        <strain evidence="2 4">YC-JY1</strain>
    </source>
</reference>
<dbReference type="AlphaFoldDB" id="A0A6P1GLJ0"/>